<keyword evidence="2 4" id="KW-0689">Ribosomal protein</keyword>
<dbReference type="Proteomes" id="UP000238350">
    <property type="component" value="Unassembled WGS sequence"/>
</dbReference>
<dbReference type="Gene3D" id="3.30.1370.30">
    <property type="match status" value="1"/>
</dbReference>
<dbReference type="GO" id="GO:0005840">
    <property type="term" value="C:ribosome"/>
    <property type="evidence" value="ECO:0007669"/>
    <property type="project" value="UniProtKB-KW"/>
</dbReference>
<dbReference type="RefSeq" id="XP_024666955.1">
    <property type="nucleotide sequence ID" value="XM_024811187.1"/>
</dbReference>
<dbReference type="FunFam" id="3.30.1370.30:FF:000006">
    <property type="entry name" value="40S ribosomal protein S8"/>
    <property type="match status" value="1"/>
</dbReference>
<dbReference type="GO" id="GO:0003735">
    <property type="term" value="F:structural constituent of ribosome"/>
    <property type="evidence" value="ECO:0007669"/>
    <property type="project" value="InterPro"/>
</dbReference>
<dbReference type="OrthoDB" id="409928at2759"/>
<dbReference type="SUPFAM" id="SSF56047">
    <property type="entry name" value="Ribosomal protein S8"/>
    <property type="match status" value="1"/>
</dbReference>
<evidence type="ECO:0000256" key="2">
    <source>
        <dbReference type="ARBA" id="ARBA00022980"/>
    </source>
</evidence>
<evidence type="ECO:0000256" key="1">
    <source>
        <dbReference type="ARBA" id="ARBA00006471"/>
    </source>
</evidence>
<organism evidence="4 5">
    <name type="scientific">Wickerhamiella sorbophila</name>
    <dbReference type="NCBI Taxonomy" id="45607"/>
    <lineage>
        <taxon>Eukaryota</taxon>
        <taxon>Fungi</taxon>
        <taxon>Dikarya</taxon>
        <taxon>Ascomycota</taxon>
        <taxon>Saccharomycotina</taxon>
        <taxon>Dipodascomycetes</taxon>
        <taxon>Dipodascales</taxon>
        <taxon>Trichomonascaceae</taxon>
        <taxon>Wickerhamiella</taxon>
    </lineage>
</organism>
<reference evidence="4 5" key="1">
    <citation type="submission" date="2017-04" db="EMBL/GenBank/DDBJ databases">
        <title>Genome sequencing of [Candida] sorbophila.</title>
        <authorList>
            <person name="Ahn J.O."/>
        </authorList>
    </citation>
    <scope>NUCLEOTIDE SEQUENCE [LARGE SCALE GENOMIC DNA]</scope>
    <source>
        <strain evidence="4 5">DS02</strain>
    </source>
</reference>
<dbReference type="GeneID" id="36518378"/>
<evidence type="ECO:0000256" key="3">
    <source>
        <dbReference type="ARBA" id="ARBA00023274"/>
    </source>
</evidence>
<dbReference type="Gene3D" id="3.30.1490.10">
    <property type="match status" value="1"/>
</dbReference>
<sequence>MSLVNLGHLCCHLQNVSRVRKPLTSVPLSKLNLQVVLGLYREGFLSAVQRGDLQGPDQEYTETTFDNISTRRLWLGMKYREFKPVLHNVHLVSHPNRRVFATHGELANLVSGKPHGKVQPLALGEVMFIRIKDKNKTVMEIQEAVRRHLSGEILCRAS</sequence>
<comment type="similarity">
    <text evidence="1">Belongs to the universal ribosomal protein uS8 family.</text>
</comment>
<evidence type="ECO:0000313" key="4">
    <source>
        <dbReference type="EMBL" id="PRT57010.1"/>
    </source>
</evidence>
<keyword evidence="3" id="KW-0687">Ribonucleoprotein</keyword>
<keyword evidence="5" id="KW-1185">Reference proteome</keyword>
<dbReference type="Pfam" id="PF00410">
    <property type="entry name" value="Ribosomal_S8"/>
    <property type="match status" value="1"/>
</dbReference>
<dbReference type="InterPro" id="IPR035987">
    <property type="entry name" value="Ribosomal_uS8_sf"/>
</dbReference>
<dbReference type="InterPro" id="IPR000630">
    <property type="entry name" value="Ribosomal_uS8"/>
</dbReference>
<accession>A0A2T0FPV3</accession>
<gene>
    <name evidence="4" type="ORF">B9G98_04630</name>
</gene>
<dbReference type="STRING" id="45607.A0A2T0FPV3"/>
<dbReference type="GO" id="GO:1990904">
    <property type="term" value="C:ribonucleoprotein complex"/>
    <property type="evidence" value="ECO:0007669"/>
    <property type="project" value="UniProtKB-KW"/>
</dbReference>
<dbReference type="EMBL" id="NDIQ01000022">
    <property type="protein sequence ID" value="PRT57010.1"/>
    <property type="molecule type" value="Genomic_DNA"/>
</dbReference>
<dbReference type="AlphaFoldDB" id="A0A2T0FPV3"/>
<dbReference type="GO" id="GO:0006412">
    <property type="term" value="P:translation"/>
    <property type="evidence" value="ECO:0007669"/>
    <property type="project" value="InterPro"/>
</dbReference>
<evidence type="ECO:0000313" key="5">
    <source>
        <dbReference type="Proteomes" id="UP000238350"/>
    </source>
</evidence>
<comment type="caution">
    <text evidence="4">The sequence shown here is derived from an EMBL/GenBank/DDBJ whole genome shotgun (WGS) entry which is preliminary data.</text>
</comment>
<name>A0A2T0FPV3_9ASCO</name>
<proteinExistence type="inferred from homology"/>
<protein>
    <submittedName>
        <fullName evidence="4">37S ribosomal protein S8, mitochondrial</fullName>
    </submittedName>
</protein>